<protein>
    <submittedName>
        <fullName evidence="4">Guanine nucleotide exchange factor synembryn</fullName>
    </submittedName>
</protein>
<evidence type="ECO:0000313" key="5">
    <source>
        <dbReference type="Proteomes" id="UP000245956"/>
    </source>
</evidence>
<dbReference type="GO" id="GO:0001965">
    <property type="term" value="F:G-protein alpha-subunit binding"/>
    <property type="evidence" value="ECO:0007669"/>
    <property type="project" value="TreeGrafter"/>
</dbReference>
<comment type="similarity">
    <text evidence="1">Belongs to the synembryn family.</text>
</comment>
<dbReference type="Proteomes" id="UP000245956">
    <property type="component" value="Unassembled WGS sequence"/>
</dbReference>
<accession>A0A2U3EFA5</accession>
<name>A0A2U3EFA5_PURLI</name>
<keyword evidence="2" id="KW-0344">Guanine-nucleotide releasing factor</keyword>
<keyword evidence="3" id="KW-0143">Chaperone</keyword>
<proteinExistence type="inferred from homology"/>
<evidence type="ECO:0000256" key="1">
    <source>
        <dbReference type="ARBA" id="ARBA00009049"/>
    </source>
</evidence>
<dbReference type="GO" id="GO:0005737">
    <property type="term" value="C:cytoplasm"/>
    <property type="evidence" value="ECO:0007669"/>
    <property type="project" value="TreeGrafter"/>
</dbReference>
<dbReference type="AlphaFoldDB" id="A0A2U3EFA5"/>
<dbReference type="PANTHER" id="PTHR12425">
    <property type="entry name" value="SYNEMBRYN"/>
    <property type="match status" value="1"/>
</dbReference>
<dbReference type="PANTHER" id="PTHR12425:SF5">
    <property type="entry name" value="SYNEMBRYN"/>
    <property type="match status" value="1"/>
</dbReference>
<dbReference type="GO" id="GO:0007186">
    <property type="term" value="P:G protein-coupled receptor signaling pathway"/>
    <property type="evidence" value="ECO:0007669"/>
    <property type="project" value="TreeGrafter"/>
</dbReference>
<dbReference type="Pfam" id="PF10165">
    <property type="entry name" value="Ric8"/>
    <property type="match status" value="1"/>
</dbReference>
<dbReference type="InterPro" id="IPR016024">
    <property type="entry name" value="ARM-type_fold"/>
</dbReference>
<gene>
    <name evidence="4" type="ORF">PCL_10214</name>
</gene>
<organism evidence="4 5">
    <name type="scientific">Purpureocillium lilacinum</name>
    <name type="common">Paecilomyces lilacinus</name>
    <dbReference type="NCBI Taxonomy" id="33203"/>
    <lineage>
        <taxon>Eukaryota</taxon>
        <taxon>Fungi</taxon>
        <taxon>Dikarya</taxon>
        <taxon>Ascomycota</taxon>
        <taxon>Pezizomycotina</taxon>
        <taxon>Sordariomycetes</taxon>
        <taxon>Hypocreomycetidae</taxon>
        <taxon>Hypocreales</taxon>
        <taxon>Ophiocordycipitaceae</taxon>
        <taxon>Purpureocillium</taxon>
    </lineage>
</organism>
<dbReference type="SUPFAM" id="SSF48371">
    <property type="entry name" value="ARM repeat"/>
    <property type="match status" value="1"/>
</dbReference>
<dbReference type="InterPro" id="IPR019318">
    <property type="entry name" value="Gua_nucleotide_exch_fac_Ric8"/>
</dbReference>
<evidence type="ECO:0000256" key="2">
    <source>
        <dbReference type="ARBA" id="ARBA00022658"/>
    </source>
</evidence>
<dbReference type="GO" id="GO:0005085">
    <property type="term" value="F:guanyl-nucleotide exchange factor activity"/>
    <property type="evidence" value="ECO:0007669"/>
    <property type="project" value="UniProtKB-KW"/>
</dbReference>
<sequence>MSTRIVIRRLPDFSLTVQIVASGESKLGGHVMIPACHPNATPKGPNQWRAELLFRRGACPISLVDPVFQNSTTSKLPKAPTCLPVLTTNVAICPITATMAGQATSGPAKLQAVKDLVKKLTEDLESITLLPSEREEALEQLKVYGRDPRDADPIFTQDGITMLLKHAFYSPSTSTAKAALRVLANAMLLKPETRQMFVDQGFATRACKELKVDNWDNEFLISRVLFLATYGTKLGLDDLIDQHSLADNIIDNLNRHAKILSTKPKANVDPMEEMALGETLKLMFNVSHFCQEKASLFVPAVPHIVALLWKRDIPNEKQLDPPFGHLVNALLNLDLKADKSQSSLYPKTEPTRVCARLVALLDGSIKSYSDSELETVVTPLVSLIRKIYDGAPDPVQKYLQDSLLPTAKDREAVLGRGETLTAKLLKNSTNPMAPALREAISHLLFELSSKDASTFVENVGYGFASGFLFQNNVPIPASASEAFSTGDTSGARKPVNPITGQFYDKETHVEEPEMTQEEKEREAERLFVLFERLKRAGISVQNPVEAAVQSGRYRELGDDEVEELD</sequence>
<evidence type="ECO:0000256" key="3">
    <source>
        <dbReference type="ARBA" id="ARBA00023186"/>
    </source>
</evidence>
<reference evidence="4 5" key="1">
    <citation type="journal article" date="2016" name="Front. Microbiol.">
        <title>Genome and transcriptome sequences reveal the specific parasitism of the nematophagous Purpureocillium lilacinum 36-1.</title>
        <authorList>
            <person name="Xie J."/>
            <person name="Li S."/>
            <person name="Mo C."/>
            <person name="Xiao X."/>
            <person name="Peng D."/>
            <person name="Wang G."/>
            <person name="Xiao Y."/>
        </authorList>
    </citation>
    <scope>NUCLEOTIDE SEQUENCE [LARGE SCALE GENOMIC DNA]</scope>
    <source>
        <strain evidence="4 5">36-1</strain>
    </source>
</reference>
<dbReference type="EMBL" id="LCWV01000005">
    <property type="protein sequence ID" value="PWI73199.1"/>
    <property type="molecule type" value="Genomic_DNA"/>
</dbReference>
<comment type="caution">
    <text evidence="4">The sequence shown here is derived from an EMBL/GenBank/DDBJ whole genome shotgun (WGS) entry which is preliminary data.</text>
</comment>
<evidence type="ECO:0000313" key="4">
    <source>
        <dbReference type="EMBL" id="PWI73199.1"/>
    </source>
</evidence>